<evidence type="ECO:0000256" key="4">
    <source>
        <dbReference type="ARBA" id="ARBA00023235"/>
    </source>
</evidence>
<sequence>MRWLLPLLAVFTLAACGGSPQVRTHGHVDKLTTIDHTVGSGAEAKAGMDVLVHYTGWLYDDTATDKHGTKFDSSRDHGTPFNFQLGAGRVIEGWDQGVAGMRVGGKRTLLIPAALGYGAQGAGGDIPPNASLVFDVELIDVSKH</sequence>
<evidence type="ECO:0000256" key="5">
    <source>
        <dbReference type="PROSITE-ProRule" id="PRU00277"/>
    </source>
</evidence>
<dbReference type="RefSeq" id="WP_377339055.1">
    <property type="nucleotide sequence ID" value="NZ_JALBWS010000014.1"/>
</dbReference>
<dbReference type="PANTHER" id="PTHR43811">
    <property type="entry name" value="FKBP-TYPE PEPTIDYL-PROLYL CIS-TRANS ISOMERASE FKPA"/>
    <property type="match status" value="1"/>
</dbReference>
<accession>A0ABW0JW18</accession>
<dbReference type="PROSITE" id="PS51257">
    <property type="entry name" value="PROKAR_LIPOPROTEIN"/>
    <property type="match status" value="1"/>
</dbReference>
<dbReference type="InterPro" id="IPR046357">
    <property type="entry name" value="PPIase_dom_sf"/>
</dbReference>
<dbReference type="EC" id="5.2.1.8" evidence="6"/>
<dbReference type="SUPFAM" id="SSF54534">
    <property type="entry name" value="FKBP-like"/>
    <property type="match status" value="1"/>
</dbReference>
<proteinExistence type="inferred from homology"/>
<evidence type="ECO:0000259" key="7">
    <source>
        <dbReference type="PROSITE" id="PS50059"/>
    </source>
</evidence>
<protein>
    <recommendedName>
        <fullName evidence="6">Peptidyl-prolyl cis-trans isomerase</fullName>
        <ecNumber evidence="6">5.2.1.8</ecNumber>
    </recommendedName>
</protein>
<comment type="catalytic activity">
    <reaction evidence="1 5 6">
        <text>[protein]-peptidylproline (omega=180) = [protein]-peptidylproline (omega=0)</text>
        <dbReference type="Rhea" id="RHEA:16237"/>
        <dbReference type="Rhea" id="RHEA-COMP:10747"/>
        <dbReference type="Rhea" id="RHEA-COMP:10748"/>
        <dbReference type="ChEBI" id="CHEBI:83833"/>
        <dbReference type="ChEBI" id="CHEBI:83834"/>
        <dbReference type="EC" id="5.2.1.8"/>
    </reaction>
</comment>
<evidence type="ECO:0000313" key="9">
    <source>
        <dbReference type="Proteomes" id="UP001596018"/>
    </source>
</evidence>
<dbReference type="GO" id="GO:0003755">
    <property type="term" value="F:peptidyl-prolyl cis-trans isomerase activity"/>
    <property type="evidence" value="ECO:0007669"/>
    <property type="project" value="UniProtKB-EC"/>
</dbReference>
<name>A0ABW0JW18_9GAMM</name>
<evidence type="ECO:0000256" key="6">
    <source>
        <dbReference type="RuleBase" id="RU003915"/>
    </source>
</evidence>
<dbReference type="EMBL" id="JBHSMM010000001">
    <property type="protein sequence ID" value="MFC5439550.1"/>
    <property type="molecule type" value="Genomic_DNA"/>
</dbReference>
<evidence type="ECO:0000256" key="3">
    <source>
        <dbReference type="ARBA" id="ARBA00023110"/>
    </source>
</evidence>
<dbReference type="PROSITE" id="PS50059">
    <property type="entry name" value="FKBP_PPIASE"/>
    <property type="match status" value="1"/>
</dbReference>
<keyword evidence="3 5" id="KW-0697">Rotamase</keyword>
<evidence type="ECO:0000313" key="8">
    <source>
        <dbReference type="EMBL" id="MFC5439550.1"/>
    </source>
</evidence>
<keyword evidence="4 5" id="KW-0413">Isomerase</keyword>
<evidence type="ECO:0000256" key="1">
    <source>
        <dbReference type="ARBA" id="ARBA00000971"/>
    </source>
</evidence>
<feature type="domain" description="PPIase FKBP-type" evidence="7">
    <location>
        <begin position="47"/>
        <end position="142"/>
    </location>
</feature>
<dbReference type="Proteomes" id="UP001596018">
    <property type="component" value="Unassembled WGS sequence"/>
</dbReference>
<dbReference type="Pfam" id="PF00254">
    <property type="entry name" value="FKBP_C"/>
    <property type="match status" value="1"/>
</dbReference>
<evidence type="ECO:0000256" key="2">
    <source>
        <dbReference type="ARBA" id="ARBA00006577"/>
    </source>
</evidence>
<comment type="similarity">
    <text evidence="2 6">Belongs to the FKBP-type PPIase family.</text>
</comment>
<gene>
    <name evidence="8" type="ORF">ACFPK0_05925</name>
</gene>
<comment type="caution">
    <text evidence="8">The sequence shown here is derived from an EMBL/GenBank/DDBJ whole genome shotgun (WGS) entry which is preliminary data.</text>
</comment>
<dbReference type="InterPro" id="IPR001179">
    <property type="entry name" value="PPIase_FKBP_dom"/>
</dbReference>
<reference evidence="9" key="1">
    <citation type="journal article" date="2019" name="Int. J. Syst. Evol. Microbiol.">
        <title>The Global Catalogue of Microorganisms (GCM) 10K type strain sequencing project: providing services to taxonomists for standard genome sequencing and annotation.</title>
        <authorList>
            <consortium name="The Broad Institute Genomics Platform"/>
            <consortium name="The Broad Institute Genome Sequencing Center for Infectious Disease"/>
            <person name="Wu L."/>
            <person name="Ma J."/>
        </authorList>
    </citation>
    <scope>NUCLEOTIDE SEQUENCE [LARGE SCALE GENOMIC DNA]</scope>
    <source>
        <strain evidence="9">KACC 12822</strain>
    </source>
</reference>
<dbReference type="Gene3D" id="3.10.50.40">
    <property type="match status" value="1"/>
</dbReference>
<organism evidence="8 9">
    <name type="scientific">Rhodanobacter ginsenosidimutans</name>
    <dbReference type="NCBI Taxonomy" id="490571"/>
    <lineage>
        <taxon>Bacteria</taxon>
        <taxon>Pseudomonadati</taxon>
        <taxon>Pseudomonadota</taxon>
        <taxon>Gammaproteobacteria</taxon>
        <taxon>Lysobacterales</taxon>
        <taxon>Rhodanobacteraceae</taxon>
        <taxon>Rhodanobacter</taxon>
    </lineage>
</organism>
<dbReference type="PANTHER" id="PTHR43811:SF19">
    <property type="entry name" value="39 KDA FK506-BINDING NUCLEAR PROTEIN"/>
    <property type="match status" value="1"/>
</dbReference>
<keyword evidence="9" id="KW-1185">Reference proteome</keyword>